<dbReference type="Proteomes" id="UP000041254">
    <property type="component" value="Unassembled WGS sequence"/>
</dbReference>
<dbReference type="InParanoid" id="A0A0G4H2I9"/>
<dbReference type="PhylomeDB" id="A0A0G4H2I9"/>
<evidence type="ECO:0000313" key="3">
    <source>
        <dbReference type="Proteomes" id="UP000041254"/>
    </source>
</evidence>
<evidence type="ECO:0000313" key="2">
    <source>
        <dbReference type="EMBL" id="CEM37859.1"/>
    </source>
</evidence>
<proteinExistence type="predicted"/>
<protein>
    <submittedName>
        <fullName evidence="2">Uncharacterized protein</fullName>
    </submittedName>
</protein>
<feature type="compositionally biased region" description="Basic and acidic residues" evidence="1">
    <location>
        <begin position="253"/>
        <end position="265"/>
    </location>
</feature>
<reference evidence="2 3" key="1">
    <citation type="submission" date="2014-11" db="EMBL/GenBank/DDBJ databases">
        <authorList>
            <person name="Zhu J."/>
            <person name="Qi W."/>
            <person name="Song R."/>
        </authorList>
    </citation>
    <scope>NUCLEOTIDE SEQUENCE [LARGE SCALE GENOMIC DNA]</scope>
</reference>
<dbReference type="EMBL" id="CDMY01000955">
    <property type="protein sequence ID" value="CEM37859.1"/>
    <property type="molecule type" value="Genomic_DNA"/>
</dbReference>
<gene>
    <name evidence="2" type="ORF">Vbra_6511</name>
</gene>
<keyword evidence="3" id="KW-1185">Reference proteome</keyword>
<evidence type="ECO:0000256" key="1">
    <source>
        <dbReference type="SAM" id="MobiDB-lite"/>
    </source>
</evidence>
<accession>A0A0G4H2I9</accession>
<dbReference type="VEuPathDB" id="CryptoDB:Vbra_6511"/>
<sequence length="265" mass="29898">MKTVEVDRVRTAHQNADDGLRGYKQELFSRDIANPVDMGHLLRSLESEMERVMPSEELEILREAYRLYNQSILYSNASSGFEAIPLTGVHVDLPRKPGHHRWLTAMGSPALPASCELQVNNATIWGATIQQDEYWQEFGTPRDLMVFLEPIYDIKRTVCRAGQSQEDSDVPFRFINSTLYLMTNATVKEDSTTAEALTSSEDKPSLLYKIEVRNTSDGVASYTALKAMVTKPESDSTTSRRAFVVTTEEPPDKEERREAGIRSIT</sequence>
<dbReference type="AlphaFoldDB" id="A0A0G4H2I9"/>
<name>A0A0G4H2I9_VITBC</name>
<organism evidence="2 3">
    <name type="scientific">Vitrella brassicaformis (strain CCMP3155)</name>
    <dbReference type="NCBI Taxonomy" id="1169540"/>
    <lineage>
        <taxon>Eukaryota</taxon>
        <taxon>Sar</taxon>
        <taxon>Alveolata</taxon>
        <taxon>Colpodellida</taxon>
        <taxon>Vitrellaceae</taxon>
        <taxon>Vitrella</taxon>
    </lineage>
</organism>
<feature type="region of interest" description="Disordered" evidence="1">
    <location>
        <begin position="232"/>
        <end position="265"/>
    </location>
</feature>